<evidence type="ECO:0000313" key="1">
    <source>
        <dbReference type="EMBL" id="EEF23539.1"/>
    </source>
</evidence>
<keyword evidence="2" id="KW-1185">Reference proteome</keyword>
<sequence>MEIRKAAPSDNGAARDLVRVSLATFGIEADFDHLDRAIGLFGTFETGNSVELVA</sequence>
<dbReference type="Proteomes" id="UP000008311">
    <property type="component" value="Unassembled WGS sequence"/>
</dbReference>
<reference evidence="2" key="1">
    <citation type="journal article" date="2010" name="Nat. Biotechnol.">
        <title>Draft genome sequence of the oilseed species Ricinus communis.</title>
        <authorList>
            <person name="Chan A.P."/>
            <person name="Crabtree J."/>
            <person name="Zhao Q."/>
            <person name="Lorenzi H."/>
            <person name="Orvis J."/>
            <person name="Puiu D."/>
            <person name="Melake-Berhan A."/>
            <person name="Jones K.M."/>
            <person name="Redman J."/>
            <person name="Chen G."/>
            <person name="Cahoon E.B."/>
            <person name="Gedil M."/>
            <person name="Stanke M."/>
            <person name="Haas B.J."/>
            <person name="Wortman J.R."/>
            <person name="Fraser-Liggett C.M."/>
            <person name="Ravel J."/>
            <person name="Rabinowicz P.D."/>
        </authorList>
    </citation>
    <scope>NUCLEOTIDE SEQUENCE [LARGE SCALE GENOMIC DNA]</scope>
    <source>
        <strain evidence="2">cv. Hale</strain>
    </source>
</reference>
<accession>B9TKS3</accession>
<organism evidence="1 2">
    <name type="scientific">Ricinus communis</name>
    <name type="common">Castor bean</name>
    <dbReference type="NCBI Taxonomy" id="3988"/>
    <lineage>
        <taxon>Eukaryota</taxon>
        <taxon>Viridiplantae</taxon>
        <taxon>Streptophyta</taxon>
        <taxon>Embryophyta</taxon>
        <taxon>Tracheophyta</taxon>
        <taxon>Spermatophyta</taxon>
        <taxon>Magnoliopsida</taxon>
        <taxon>eudicotyledons</taxon>
        <taxon>Gunneridae</taxon>
        <taxon>Pentapetalae</taxon>
        <taxon>rosids</taxon>
        <taxon>fabids</taxon>
        <taxon>Malpighiales</taxon>
        <taxon>Euphorbiaceae</taxon>
        <taxon>Acalyphoideae</taxon>
        <taxon>Acalypheae</taxon>
        <taxon>Ricinus</taxon>
    </lineage>
</organism>
<protein>
    <submittedName>
        <fullName evidence="1">Uncharacterized protein</fullName>
    </submittedName>
</protein>
<feature type="non-terminal residue" evidence="1">
    <location>
        <position position="54"/>
    </location>
</feature>
<evidence type="ECO:0000313" key="2">
    <source>
        <dbReference type="Proteomes" id="UP000008311"/>
    </source>
</evidence>
<dbReference type="EMBL" id="EQ985649">
    <property type="protein sequence ID" value="EEF23539.1"/>
    <property type="molecule type" value="Genomic_DNA"/>
</dbReference>
<proteinExistence type="predicted"/>
<gene>
    <name evidence="1" type="ORF">RCOM_1961960</name>
</gene>
<name>B9TKS3_RICCO</name>
<dbReference type="InParanoid" id="B9TKS3"/>
<dbReference type="AlphaFoldDB" id="B9TKS3"/>